<dbReference type="Proteomes" id="UP000288805">
    <property type="component" value="Unassembled WGS sequence"/>
</dbReference>
<dbReference type="Pfam" id="PF14111">
    <property type="entry name" value="DUF4283"/>
    <property type="match status" value="1"/>
</dbReference>
<feature type="domain" description="Reverse transcriptase zinc-binding" evidence="4">
    <location>
        <begin position="1574"/>
        <end position="1618"/>
    </location>
</feature>
<dbReference type="GO" id="GO:0003824">
    <property type="term" value="F:catalytic activity"/>
    <property type="evidence" value="ECO:0007669"/>
    <property type="project" value="InterPro"/>
</dbReference>
<dbReference type="SUPFAM" id="SSF56219">
    <property type="entry name" value="DNase I-like"/>
    <property type="match status" value="1"/>
</dbReference>
<evidence type="ECO:0000259" key="2">
    <source>
        <dbReference type="Pfam" id="PF00078"/>
    </source>
</evidence>
<dbReference type="InterPro" id="IPR000477">
    <property type="entry name" value="RT_dom"/>
</dbReference>
<feature type="domain" description="Reverse transcriptase" evidence="2">
    <location>
        <begin position="1120"/>
        <end position="1258"/>
    </location>
</feature>
<evidence type="ECO:0000313" key="6">
    <source>
        <dbReference type="EMBL" id="RVX13893.1"/>
    </source>
</evidence>
<dbReference type="Pfam" id="PF13966">
    <property type="entry name" value="zf-RVT"/>
    <property type="match status" value="1"/>
</dbReference>
<dbReference type="InterPro" id="IPR025558">
    <property type="entry name" value="DUF4283"/>
</dbReference>
<sequence>MRAWREAGGPRGRRSCFVVESKSFEILVEELGGKLKGCIWERCKGISSWIRFGEASLRCLLDGVETCCRESNNRGWAIGWEEGNRKYKLERRLNEAGRFILCSVRDFESKKFSLIFPEGKGQSLGWNLLAVRLRDLGVAPSGVFLAPKGLEDLTREKGGSKVQWREKGVELKSYADVVKISPRRVGQSVWLEVGEREVRERIDQLSQCLVGWWGLNSAPVPELEYVRRWASQHWALKGNLRVAMLGRGFLLFEFESSREAERVLVRGVRNIKENVIVLNRWNPEVGCLCKDSSAKEVWVRVVGLPLHLWSTKIFKRIGDGCGGFVAIDDNSLSLSEMQWARILVKCMEREFPSSVQIVVGRDVIPCNFGGSFLLGFTQVVSAGSLSGEGGSRGGEEDGGSQREKVEQWRVQQGTAVEGRVGSADGRVKGDKQSACNTLDGSVFGPNSGPSGSVIGVFQGPSFERGESQGPLNVSLKSVGHKSRPINSLDELGCREGENGAGFGLEGLVAVAGEALTGEGPLASRPRAISTSLEVEAIGVADPLDPGEVPSASRPRAQAISLARGAFGDVDPFVGMSRDPKLLVVSEVVRGEMTDEALRVEPPGMSTFLRFLWGVGCSLLLLFLLGLPGLERRRQPCLGVGWGGEVEVLLQDLEEKGGRWDDSCLARFSKFLGFSTDGIEGEILNLLLRTKRRREQNIKEEISGSTKFDRELKKLEWPVNYNGAKKKKSLVRVGEETKIQDMSREIVHSLGVGRFLGWGAMSARGAAGGVVVFWDKRVLELVGMEAGLFSISCCFKNCEDGFLWTFTGVYGPTLKRNKELFWEELGAIRGLWSDPWCIGGDFNVVRFPSERSREGRITGSMRRFSEVIEELALRDLPLHGGSFTWTGGLNGLSKSRLDRFLISEEWENHFSGVFQCSLPRPVSDHFPILLDGGGALKIKLKEWNSEVFGKVGVNKRLALDKVSYWDNQERLRVLNDWELEARKEAKEDFKKWVLMEEISWRPKSRQIWLKEGDKNTRFFHKMTNSNRRKNCLKKIKVNGTWLSEEQDIQRGVAGANVHCGGGFLALSELNGDKAPGPDGFTLAFWHFCWDFVKDEIMGFFKDFFERGKFVRSLNTTFLVLIPKKGGAEDLTDFRPISLVGSLYKLLAKVLANRLKKVVGKVVSTTQNAFVKGRQILDAALIANEVIDSLLKRKESGVLCKLDLEKAYDRINWDFLLSVMQKMGFGEKWAGWIKWCLSTASFSVLINGSPTGFFRSTRGCKIRGREGAGIQVSHLLFADDTLEILPVGRVENADSLAAELGCKVGSLPFTYLGLPLGASHKSVMVWDGMEERMRKRLALWKRQFISKGGRVTLIRSTLASMPTYLMSLMRMPRVVKLRLEKIQRDFLWGGGALEKKPHLIKWGIVCSHKKKGGLGIRDLTTLNRALLCKWSWRFAVERDSYWKLIIGTKFGVVRGGWSTCGGREGFGVGLWKEISKEGLLLLNNVSFSVGDGKRVRFWKDTWCGNTPLCEAYPSLFDLAVSKDARVADCWDSMGKWEGGIPASLDLSMIGSPISMENYLEYVCFYQGGLFCLGSFLGKVLTQDQLKRRGWNLANRCPLCCDEEETINHILIHCSKAKVLWDLLFSLFGVNWVLPFSVRDTLLGWHAPLKDKKHSKVWRAAPLCLFWMNVDSWKRNNSIPQEARRRIVTLEASSSKGMALAIVKPNTNQLNNRVATKETNRKNGTSRSKNNRDGEWRTYCKKLRHMKETVGGLMGSHNPLGRVIITETGKLDSWEERRIWPNQKIVLAKKLGILEGLMVED</sequence>
<name>A0A438JY63_VITVI</name>
<dbReference type="InterPro" id="IPR026960">
    <property type="entry name" value="RVT-Znf"/>
</dbReference>
<evidence type="ECO:0000259" key="4">
    <source>
        <dbReference type="Pfam" id="PF13966"/>
    </source>
</evidence>
<evidence type="ECO:0000259" key="3">
    <source>
        <dbReference type="Pfam" id="PF03372"/>
    </source>
</evidence>
<gene>
    <name evidence="6" type="primary">VvCHDp000001_779</name>
    <name evidence="6" type="ORF">CK203_010126</name>
</gene>
<dbReference type="PANTHER" id="PTHR33116">
    <property type="entry name" value="REVERSE TRANSCRIPTASE ZINC-BINDING DOMAIN-CONTAINING PROTEIN-RELATED-RELATED"/>
    <property type="match status" value="1"/>
</dbReference>
<reference evidence="6 7" key="1">
    <citation type="journal article" date="2018" name="PLoS Genet.">
        <title>Population sequencing reveals clonal diversity and ancestral inbreeding in the grapevine cultivar Chardonnay.</title>
        <authorList>
            <person name="Roach M.J."/>
            <person name="Johnson D.L."/>
            <person name="Bohlmann J."/>
            <person name="van Vuuren H.J."/>
            <person name="Jones S.J."/>
            <person name="Pretorius I.S."/>
            <person name="Schmidt S.A."/>
            <person name="Borneman A.R."/>
        </authorList>
    </citation>
    <scope>NUCLEOTIDE SEQUENCE [LARGE SCALE GENOMIC DNA]</scope>
    <source>
        <strain evidence="7">cv. Chardonnay</strain>
        <tissue evidence="6">Leaf</tissue>
    </source>
</reference>
<feature type="region of interest" description="Disordered" evidence="1">
    <location>
        <begin position="1710"/>
        <end position="1732"/>
    </location>
</feature>
<feature type="domain" description="DUF4283" evidence="5">
    <location>
        <begin position="203"/>
        <end position="287"/>
    </location>
</feature>
<dbReference type="EMBL" id="QGNW01000023">
    <property type="protein sequence ID" value="RVX13893.1"/>
    <property type="molecule type" value="Genomic_DNA"/>
</dbReference>
<dbReference type="InterPro" id="IPR005135">
    <property type="entry name" value="Endo/exonuclease/phosphatase"/>
</dbReference>
<comment type="caution">
    <text evidence="6">The sequence shown here is derived from an EMBL/GenBank/DDBJ whole genome shotgun (WGS) entry which is preliminary data.</text>
</comment>
<dbReference type="Pfam" id="PF03372">
    <property type="entry name" value="Exo_endo_phos"/>
    <property type="match status" value="1"/>
</dbReference>
<protein>
    <submittedName>
        <fullName evidence="6">Putative ribonuclease H protein</fullName>
    </submittedName>
</protein>
<dbReference type="CDD" id="cd01650">
    <property type="entry name" value="RT_nLTR_like"/>
    <property type="match status" value="1"/>
</dbReference>
<dbReference type="PANTHER" id="PTHR33116:SF78">
    <property type="entry name" value="OS12G0587133 PROTEIN"/>
    <property type="match status" value="1"/>
</dbReference>
<accession>A0A438JY63</accession>
<organism evidence="6 7">
    <name type="scientific">Vitis vinifera</name>
    <name type="common">Grape</name>
    <dbReference type="NCBI Taxonomy" id="29760"/>
    <lineage>
        <taxon>Eukaryota</taxon>
        <taxon>Viridiplantae</taxon>
        <taxon>Streptophyta</taxon>
        <taxon>Embryophyta</taxon>
        <taxon>Tracheophyta</taxon>
        <taxon>Spermatophyta</taxon>
        <taxon>Magnoliopsida</taxon>
        <taxon>eudicotyledons</taxon>
        <taxon>Gunneridae</taxon>
        <taxon>Pentapetalae</taxon>
        <taxon>rosids</taxon>
        <taxon>Vitales</taxon>
        <taxon>Vitaceae</taxon>
        <taxon>Viteae</taxon>
        <taxon>Vitis</taxon>
    </lineage>
</organism>
<evidence type="ECO:0000313" key="7">
    <source>
        <dbReference type="Proteomes" id="UP000288805"/>
    </source>
</evidence>
<dbReference type="Gene3D" id="3.60.10.10">
    <property type="entry name" value="Endonuclease/exonuclease/phosphatase"/>
    <property type="match status" value="1"/>
</dbReference>
<feature type="domain" description="Endonuclease/exonuclease/phosphatase" evidence="3">
    <location>
        <begin position="762"/>
        <end position="924"/>
    </location>
</feature>
<evidence type="ECO:0000259" key="5">
    <source>
        <dbReference type="Pfam" id="PF14111"/>
    </source>
</evidence>
<evidence type="ECO:0000256" key="1">
    <source>
        <dbReference type="SAM" id="MobiDB-lite"/>
    </source>
</evidence>
<proteinExistence type="predicted"/>
<dbReference type="Pfam" id="PF00078">
    <property type="entry name" value="RVT_1"/>
    <property type="match status" value="1"/>
</dbReference>
<dbReference type="InterPro" id="IPR036691">
    <property type="entry name" value="Endo/exonu/phosph_ase_sf"/>
</dbReference>